<feature type="region of interest" description="Disordered" evidence="3">
    <location>
        <begin position="585"/>
        <end position="613"/>
    </location>
</feature>
<evidence type="ECO:0000313" key="5">
    <source>
        <dbReference type="Proteomes" id="UP000887575"/>
    </source>
</evidence>
<keyword evidence="5" id="KW-1185">Reference proteome</keyword>
<evidence type="ECO:0000259" key="4">
    <source>
        <dbReference type="PROSITE" id="PS50211"/>
    </source>
</evidence>
<keyword evidence="2" id="KW-0968">Cytoplasmic vesicle</keyword>
<feature type="domain" description="UDENN" evidence="4">
    <location>
        <begin position="11"/>
        <end position="381"/>
    </location>
</feature>
<evidence type="ECO:0000256" key="2">
    <source>
        <dbReference type="ARBA" id="ARBA00023329"/>
    </source>
</evidence>
<dbReference type="InterPro" id="IPR043153">
    <property type="entry name" value="DENN_C"/>
</dbReference>
<dbReference type="GO" id="GO:0032456">
    <property type="term" value="P:endocytic recycling"/>
    <property type="evidence" value="ECO:0007669"/>
    <property type="project" value="TreeGrafter"/>
</dbReference>
<feature type="region of interest" description="Disordered" evidence="3">
    <location>
        <begin position="471"/>
        <end position="568"/>
    </location>
</feature>
<dbReference type="WBParaSite" id="MBELARI_LOCUS7781">
    <property type="protein sequence ID" value="MBELARI_LOCUS7781"/>
    <property type="gene ID" value="MBELARI_LOCUS7781"/>
</dbReference>
<dbReference type="PANTHER" id="PTHR13196">
    <property type="entry name" value="DENN DOMAIN-CONTAINING"/>
    <property type="match status" value="1"/>
</dbReference>
<name>A0AAF3FLC4_9BILA</name>
<dbReference type="Proteomes" id="UP000887575">
    <property type="component" value="Unassembled WGS sequence"/>
</dbReference>
<dbReference type="SMART" id="SM00801">
    <property type="entry name" value="dDENN"/>
    <property type="match status" value="1"/>
</dbReference>
<dbReference type="FunFam" id="3.30.450.200:FF:000003">
    <property type="entry name" value="DENN domain containing 1A"/>
    <property type="match status" value="1"/>
</dbReference>
<dbReference type="SMART" id="SM00799">
    <property type="entry name" value="DENN"/>
    <property type="match status" value="1"/>
</dbReference>
<dbReference type="GO" id="GO:0005829">
    <property type="term" value="C:cytosol"/>
    <property type="evidence" value="ECO:0007669"/>
    <property type="project" value="TreeGrafter"/>
</dbReference>
<comment type="subcellular location">
    <subcellularLocation>
        <location evidence="1">Cytoplasmic vesicle</location>
        <location evidence="1">Clathrin-coated vesicle</location>
    </subcellularLocation>
</comment>
<dbReference type="GO" id="GO:0005085">
    <property type="term" value="F:guanyl-nucleotide exchange factor activity"/>
    <property type="evidence" value="ECO:0007669"/>
    <property type="project" value="InterPro"/>
</dbReference>
<dbReference type="FunFam" id="3.40.50.11500:FF:000004">
    <property type="entry name" value="DENN domain-containing protein 2C isoform X1"/>
    <property type="match status" value="1"/>
</dbReference>
<dbReference type="Pfam" id="PF03456">
    <property type="entry name" value="uDENN"/>
    <property type="match status" value="1"/>
</dbReference>
<dbReference type="SMART" id="SM00800">
    <property type="entry name" value="uDENN"/>
    <property type="match status" value="1"/>
</dbReference>
<dbReference type="InterPro" id="IPR005112">
    <property type="entry name" value="dDENN_dom"/>
</dbReference>
<evidence type="ECO:0000256" key="3">
    <source>
        <dbReference type="SAM" id="MobiDB-lite"/>
    </source>
</evidence>
<dbReference type="GO" id="GO:1901981">
    <property type="term" value="F:phosphatidylinositol phosphate binding"/>
    <property type="evidence" value="ECO:0007669"/>
    <property type="project" value="TreeGrafter"/>
</dbReference>
<dbReference type="PROSITE" id="PS50211">
    <property type="entry name" value="DENN"/>
    <property type="match status" value="1"/>
</dbReference>
<dbReference type="GO" id="GO:0006897">
    <property type="term" value="P:endocytosis"/>
    <property type="evidence" value="ECO:0007669"/>
    <property type="project" value="TreeGrafter"/>
</dbReference>
<dbReference type="InterPro" id="IPR040032">
    <property type="entry name" value="DENND1A/B/C"/>
</dbReference>
<proteinExistence type="predicted"/>
<dbReference type="Gene3D" id="3.40.50.11500">
    <property type="match status" value="1"/>
</dbReference>
<dbReference type="Pfam" id="PF02141">
    <property type="entry name" value="DENN"/>
    <property type="match status" value="1"/>
</dbReference>
<evidence type="ECO:0000256" key="1">
    <source>
        <dbReference type="ARBA" id="ARBA00004132"/>
    </source>
</evidence>
<protein>
    <recommendedName>
        <fullName evidence="4">UDENN domain-containing protein</fullName>
    </recommendedName>
</protein>
<reference evidence="6" key="1">
    <citation type="submission" date="2024-02" db="UniProtKB">
        <authorList>
            <consortium name="WormBaseParasite"/>
        </authorList>
    </citation>
    <scope>IDENTIFICATION</scope>
</reference>
<dbReference type="InterPro" id="IPR001194">
    <property type="entry name" value="cDENN_dom"/>
</dbReference>
<dbReference type="GO" id="GO:0030136">
    <property type="term" value="C:clathrin-coated vesicle"/>
    <property type="evidence" value="ECO:0007669"/>
    <property type="project" value="UniProtKB-SubCell"/>
</dbReference>
<dbReference type="Gene3D" id="3.30.450.200">
    <property type="match status" value="1"/>
</dbReference>
<sequence>MTTNSRLRQNAATIFDVFCEVANVDSEPVMLQKYPEDFCDEPTLKSILQFAFPFRTNEDSGEAVQLFSFVLTDAQSLYTFGFCRSMPKTNSCIVILSGFPWDGFFYKLLNHISVVMLSGKQSDLEGILTKAYHTDIPTAGEQLRVSTFENTYLLELTVPDISSLPTLRDDKYMLEFYNAITPAQMIALYSSLLKERRIIFTGRKLSQLSSCVQAASTILYPMFWQYLYIPVLPETLVDMLQAPMPFLIGVPKQVVDTDKVRDLGDVMVIDLEHRTLKGTHDDTIHLPANVLQQLKNDLKSGPGMGDGLSRAFLKANVNLFGGYRLGFTRKEETGVITWDKAKFVAEQRPSLQNFLSSLVAEDGVQYLERFIEERIKALNLGVPINDAFEKAANSLEIKLRAQTKDSAADVLGAIKDKMSAIQIKDKIGKLNPRELGKSATRKVQLRKSGHEKLNGKMPLSFDNIQWTEEQVSNDSSRSVSPAEKADETGNIDLIDWTSDVMDPLEEFDPSTSYAGHTPPPIPSSSNPLDTPIAAPRRSIPTSVQPLAPAKPPSQDNYRPPIPFKGPVGQAATMTMNYNPFKTQVTDSFPKKFPPSKPIAKTNPGSHSSWEKFD</sequence>
<dbReference type="InterPro" id="IPR037516">
    <property type="entry name" value="Tripartite_DENN"/>
</dbReference>
<evidence type="ECO:0000313" key="6">
    <source>
        <dbReference type="WBParaSite" id="MBELARI_LOCUS7781"/>
    </source>
</evidence>
<organism evidence="5 6">
    <name type="scientific">Mesorhabditis belari</name>
    <dbReference type="NCBI Taxonomy" id="2138241"/>
    <lineage>
        <taxon>Eukaryota</taxon>
        <taxon>Metazoa</taxon>
        <taxon>Ecdysozoa</taxon>
        <taxon>Nematoda</taxon>
        <taxon>Chromadorea</taxon>
        <taxon>Rhabditida</taxon>
        <taxon>Rhabditina</taxon>
        <taxon>Rhabditomorpha</taxon>
        <taxon>Rhabditoidea</taxon>
        <taxon>Rhabditidae</taxon>
        <taxon>Mesorhabditinae</taxon>
        <taxon>Mesorhabditis</taxon>
    </lineage>
</organism>
<accession>A0AAF3FLC4</accession>
<dbReference type="AlphaFoldDB" id="A0AAF3FLC4"/>
<dbReference type="InterPro" id="IPR005113">
    <property type="entry name" value="uDENN_dom"/>
</dbReference>
<dbReference type="PANTHER" id="PTHR13196:SF14">
    <property type="entry name" value="UDENN DOMAIN-CONTAINING PROTEIN"/>
    <property type="match status" value="1"/>
</dbReference>